<dbReference type="OrthoDB" id="8663148at2"/>
<dbReference type="PANTHER" id="PTHR43649:SF29">
    <property type="entry name" value="OSMOPROTECTIVE COMPOUNDS-BINDING PROTEIN GGTB"/>
    <property type="match status" value="1"/>
</dbReference>
<dbReference type="SUPFAM" id="SSF53850">
    <property type="entry name" value="Periplasmic binding protein-like II"/>
    <property type="match status" value="1"/>
</dbReference>
<proteinExistence type="inferred from homology"/>
<sequence length="454" mass="48731">MLLPDRKARRRHLAVAATAGSVLLTISGCGFLSGEGGGGGTPDASDVDCAPFEQWSDVEEGTVDVYSSIRDEEAERMDRSWADFEACTGIDIKHEGSGEFEAQLPIRLEGGNAPDLALIPQPGLLERVVEDGHALPVADGVRANVEEGWGEDWRGYATFDGELYGSPYGANMKSMVWYSPTFFEENGYEVPETWDDMLALSDEIADSGTKPWCVGFESGDATGWPGTDWIENALLRTSGTDAYNDWISHDIPFDDPKVADAFELADGVVRNPDYVNGDFGGVDSIAVTSFQEAGLPLLDGGCGLYMMGSFYSAQFGEDVVVAEDGDVYGFVLPPLEAGAEVPVMGGGEFAVPFADRPEVVAVHEYLSTPEYANSRASEGAWVSANRNMDTSVIEDPAAQFAAEVLLAPDTVFHFDASDSMPSSVGTEAFWSGMVDWVTGTSTDDVLESIESSWP</sequence>
<accession>A0A1V3BX71</accession>
<dbReference type="EMBL" id="JACCHL010000001">
    <property type="protein sequence ID" value="NYH53885.1"/>
    <property type="molecule type" value="Genomic_DNA"/>
</dbReference>
<keyword evidence="5" id="KW-1185">Reference proteome</keyword>
<dbReference type="Proteomes" id="UP000189004">
    <property type="component" value="Unassembled WGS sequence"/>
</dbReference>
<dbReference type="RefSeq" id="WP_077689141.1">
    <property type="nucleotide sequence ID" value="NZ_JACCHL010000001.1"/>
</dbReference>
<dbReference type="PANTHER" id="PTHR43649">
    <property type="entry name" value="ARABINOSE-BINDING PROTEIN-RELATED"/>
    <property type="match status" value="1"/>
</dbReference>
<evidence type="ECO:0000313" key="3">
    <source>
        <dbReference type="EMBL" id="NYH53885.1"/>
    </source>
</evidence>
<accession>A0A7Y9XGB2</accession>
<evidence type="ECO:0000256" key="2">
    <source>
        <dbReference type="ARBA" id="ARBA00022448"/>
    </source>
</evidence>
<keyword evidence="2" id="KW-0813">Transport</keyword>
<comment type="caution">
    <text evidence="4">The sequence shown here is derived from an EMBL/GenBank/DDBJ whole genome shotgun (WGS) entry which is preliminary data.</text>
</comment>
<name>A0A1V3BX71_9ACTN</name>
<gene>
    <name evidence="3" type="ORF">HNR06_003474</name>
    <name evidence="4" type="ORF">NOSIN_02265</name>
</gene>
<reference evidence="5" key="2">
    <citation type="submission" date="2016-08" db="EMBL/GenBank/DDBJ databases">
        <authorList>
            <person name="Tokovenko B."/>
            <person name="Kalinowski J."/>
        </authorList>
    </citation>
    <scope>NUCLEOTIDE SEQUENCE [LARGE SCALE GENOMIC DNA]</scope>
    <source>
        <strain evidence="5">UTMC102</strain>
    </source>
</reference>
<dbReference type="InterPro" id="IPR050490">
    <property type="entry name" value="Bact_solute-bd_prot1"/>
</dbReference>
<dbReference type="EMBL" id="MCOK01000001">
    <property type="protein sequence ID" value="OOC52796.1"/>
    <property type="molecule type" value="Genomic_DNA"/>
</dbReference>
<dbReference type="AlphaFoldDB" id="A0A1V3BX71"/>
<reference evidence="4" key="1">
    <citation type="submission" date="2016-08" db="EMBL/GenBank/DDBJ databases">
        <authorList>
            <person name="Seilhamer J.J."/>
        </authorList>
    </citation>
    <scope>NUCLEOTIDE SEQUENCE [LARGE SCALE GENOMIC DNA]</scope>
    <source>
        <strain evidence="4">UTMC102</strain>
    </source>
</reference>
<protein>
    <submittedName>
        <fullName evidence="3">Alpha-glucoside transport system substrate-binding protein</fullName>
    </submittedName>
    <submittedName>
        <fullName evidence="4">Sugar ABC transporter substrate-binding protein</fullName>
    </submittedName>
</protein>
<comment type="similarity">
    <text evidence="1">Belongs to the bacterial solute-binding protein 1 family.</text>
</comment>
<evidence type="ECO:0000313" key="4">
    <source>
        <dbReference type="EMBL" id="OOC52796.1"/>
    </source>
</evidence>
<reference evidence="3 6" key="3">
    <citation type="submission" date="2020-07" db="EMBL/GenBank/DDBJ databases">
        <title>Sequencing the genomes of 1000 actinobacteria strains.</title>
        <authorList>
            <person name="Klenk H.-P."/>
        </authorList>
    </citation>
    <scope>NUCLEOTIDE SEQUENCE [LARGE SCALE GENOMIC DNA]</scope>
    <source>
        <strain evidence="3 6">DSM 45278</strain>
    </source>
</reference>
<evidence type="ECO:0000256" key="1">
    <source>
        <dbReference type="ARBA" id="ARBA00008520"/>
    </source>
</evidence>
<evidence type="ECO:0000313" key="5">
    <source>
        <dbReference type="Proteomes" id="UP000189004"/>
    </source>
</evidence>
<dbReference type="InterPro" id="IPR006059">
    <property type="entry name" value="SBP"/>
</dbReference>
<dbReference type="Gene3D" id="3.40.190.10">
    <property type="entry name" value="Periplasmic binding protein-like II"/>
    <property type="match status" value="2"/>
</dbReference>
<dbReference type="STRING" id="501010.NOSIN_02265"/>
<dbReference type="Proteomes" id="UP000584931">
    <property type="component" value="Unassembled WGS sequence"/>
</dbReference>
<dbReference type="PROSITE" id="PS51257">
    <property type="entry name" value="PROKAR_LIPOPROTEIN"/>
    <property type="match status" value="1"/>
</dbReference>
<evidence type="ECO:0000313" key="6">
    <source>
        <dbReference type="Proteomes" id="UP000584931"/>
    </source>
</evidence>
<dbReference type="Pfam" id="PF01547">
    <property type="entry name" value="SBP_bac_1"/>
    <property type="match status" value="1"/>
</dbReference>
<organism evidence="4 5">
    <name type="scientific">Nocardiopsis sinuspersici</name>
    <dbReference type="NCBI Taxonomy" id="501010"/>
    <lineage>
        <taxon>Bacteria</taxon>
        <taxon>Bacillati</taxon>
        <taxon>Actinomycetota</taxon>
        <taxon>Actinomycetes</taxon>
        <taxon>Streptosporangiales</taxon>
        <taxon>Nocardiopsidaceae</taxon>
        <taxon>Nocardiopsis</taxon>
    </lineage>
</organism>